<protein>
    <submittedName>
        <fullName evidence="2">Uncharacterized protein</fullName>
    </submittedName>
</protein>
<feature type="compositionally biased region" description="Polar residues" evidence="1">
    <location>
        <begin position="33"/>
        <end position="50"/>
    </location>
</feature>
<name>A0A1B9HVT9_9TREE</name>
<organism evidence="2">
    <name type="scientific">Kwoniella pini CBS 10737</name>
    <dbReference type="NCBI Taxonomy" id="1296096"/>
    <lineage>
        <taxon>Eukaryota</taxon>
        <taxon>Fungi</taxon>
        <taxon>Dikarya</taxon>
        <taxon>Basidiomycota</taxon>
        <taxon>Agaricomycotina</taxon>
        <taxon>Tremellomycetes</taxon>
        <taxon>Tremellales</taxon>
        <taxon>Cryptococcaceae</taxon>
        <taxon>Kwoniella</taxon>
    </lineage>
</organism>
<feature type="region of interest" description="Disordered" evidence="1">
    <location>
        <begin position="33"/>
        <end position="66"/>
    </location>
</feature>
<dbReference type="AlphaFoldDB" id="A0A1B9HVT9"/>
<evidence type="ECO:0000256" key="1">
    <source>
        <dbReference type="SAM" id="MobiDB-lite"/>
    </source>
</evidence>
<evidence type="ECO:0000313" key="2">
    <source>
        <dbReference type="EMBL" id="OCF47379.1"/>
    </source>
</evidence>
<feature type="compositionally biased region" description="Low complexity" evidence="1">
    <location>
        <begin position="77"/>
        <end position="90"/>
    </location>
</feature>
<feature type="region of interest" description="Disordered" evidence="1">
    <location>
        <begin position="74"/>
        <end position="93"/>
    </location>
</feature>
<sequence>MHHWELDWRKHYVPLEDVPTVEKNEESFFDDQISSGSQNLIPTESHQSLDPTVLPQPIDGSVDRDLPDSDLEIEIESNASTVPSPSSSGSLRLRIKNSFRKLKEPRVGHKRL</sequence>
<reference evidence="2" key="2">
    <citation type="submission" date="2016-07" db="EMBL/GenBank/DDBJ databases">
        <title>Evolution of pathogenesis and genome organization in the Tremellales.</title>
        <authorList>
            <person name="Cuomo C."/>
            <person name="Litvintseva A."/>
            <person name="Heitman J."/>
            <person name="Chen Y."/>
            <person name="Sun S."/>
            <person name="Springer D."/>
            <person name="Dromer F."/>
            <person name="Young S."/>
            <person name="Zeng Q."/>
            <person name="Chapman S."/>
            <person name="Gujja S."/>
            <person name="Saif S."/>
            <person name="Birren B."/>
        </authorList>
    </citation>
    <scope>NUCLEOTIDE SEQUENCE</scope>
    <source>
        <strain evidence="2">CBS 10737</strain>
    </source>
</reference>
<reference evidence="2" key="1">
    <citation type="submission" date="2013-07" db="EMBL/GenBank/DDBJ databases">
        <title>The Genome Sequence of Cryptococcus pinus CBS10737.</title>
        <authorList>
            <consortium name="The Broad Institute Genome Sequencing Platform"/>
            <person name="Cuomo C."/>
            <person name="Litvintseva A."/>
            <person name="Chen Y."/>
            <person name="Heitman J."/>
            <person name="Sun S."/>
            <person name="Springer D."/>
            <person name="Dromer F."/>
            <person name="Young S.K."/>
            <person name="Zeng Q."/>
            <person name="Gargeya S."/>
            <person name="Fitzgerald M."/>
            <person name="Abouelleil A."/>
            <person name="Alvarado L."/>
            <person name="Berlin A.M."/>
            <person name="Chapman S.B."/>
            <person name="Dewar J."/>
            <person name="Goldberg J."/>
            <person name="Griggs A."/>
            <person name="Gujja S."/>
            <person name="Hansen M."/>
            <person name="Howarth C."/>
            <person name="Imamovic A."/>
            <person name="Larimer J."/>
            <person name="McCowan C."/>
            <person name="Murphy C."/>
            <person name="Pearson M."/>
            <person name="Priest M."/>
            <person name="Roberts A."/>
            <person name="Saif S."/>
            <person name="Shea T."/>
            <person name="Sykes S."/>
            <person name="Wortman J."/>
            <person name="Nusbaum C."/>
            <person name="Birren B."/>
        </authorList>
    </citation>
    <scope>NUCLEOTIDE SEQUENCE [LARGE SCALE GENOMIC DNA]</scope>
    <source>
        <strain evidence="2">CBS 10737</strain>
    </source>
</reference>
<proteinExistence type="predicted"/>
<gene>
    <name evidence="2" type="ORF">I206_06275</name>
</gene>
<dbReference type="EMBL" id="KV700116">
    <property type="protein sequence ID" value="OCF47379.1"/>
    <property type="molecule type" value="Genomic_DNA"/>
</dbReference>
<accession>A0A1B9HVT9</accession>